<proteinExistence type="predicted"/>
<dbReference type="Proteomes" id="UP000324800">
    <property type="component" value="Unassembled WGS sequence"/>
</dbReference>
<gene>
    <name evidence="2" type="ORF">EZS28_025995</name>
</gene>
<accession>A0A5J4V710</accession>
<comment type="caution">
    <text evidence="2">The sequence shown here is derived from an EMBL/GenBank/DDBJ whole genome shotgun (WGS) entry which is preliminary data.</text>
</comment>
<evidence type="ECO:0000313" key="2">
    <source>
        <dbReference type="EMBL" id="KAA6378478.1"/>
    </source>
</evidence>
<reference evidence="2 3" key="1">
    <citation type="submission" date="2019-03" db="EMBL/GenBank/DDBJ databases">
        <title>Single cell metagenomics reveals metabolic interactions within the superorganism composed of flagellate Streblomastix strix and complex community of Bacteroidetes bacteria on its surface.</title>
        <authorList>
            <person name="Treitli S.C."/>
            <person name="Kolisko M."/>
            <person name="Husnik F."/>
            <person name="Keeling P."/>
            <person name="Hampl V."/>
        </authorList>
    </citation>
    <scope>NUCLEOTIDE SEQUENCE [LARGE SCALE GENOMIC DNA]</scope>
    <source>
        <strain evidence="2">ST1C</strain>
    </source>
</reference>
<protein>
    <submittedName>
        <fullName evidence="2">Uncharacterized protein</fullName>
    </submittedName>
</protein>
<evidence type="ECO:0000313" key="3">
    <source>
        <dbReference type="Proteomes" id="UP000324800"/>
    </source>
</evidence>
<dbReference type="AlphaFoldDB" id="A0A5J4V710"/>
<dbReference type="EMBL" id="SNRW01009115">
    <property type="protein sequence ID" value="KAA6378478.1"/>
    <property type="molecule type" value="Genomic_DNA"/>
</dbReference>
<evidence type="ECO:0000256" key="1">
    <source>
        <dbReference type="SAM" id="MobiDB-lite"/>
    </source>
</evidence>
<sequence length="99" mass="11525">MIEEVSMDSYTNPSLSSSSEEDQRRTDRSNDNSCTMTRPYMVYRTGNENVQSLILGWSNEILKPGSSLIKKNLKFLPGQMYRFLMDRMPGQEEDSQERF</sequence>
<organism evidence="2 3">
    <name type="scientific">Streblomastix strix</name>
    <dbReference type="NCBI Taxonomy" id="222440"/>
    <lineage>
        <taxon>Eukaryota</taxon>
        <taxon>Metamonada</taxon>
        <taxon>Preaxostyla</taxon>
        <taxon>Oxymonadida</taxon>
        <taxon>Streblomastigidae</taxon>
        <taxon>Streblomastix</taxon>
    </lineage>
</organism>
<name>A0A5J4V710_9EUKA</name>
<feature type="compositionally biased region" description="Basic and acidic residues" evidence="1">
    <location>
        <begin position="21"/>
        <end position="30"/>
    </location>
</feature>
<feature type="region of interest" description="Disordered" evidence="1">
    <location>
        <begin position="1"/>
        <end position="38"/>
    </location>
</feature>
<feature type="compositionally biased region" description="Polar residues" evidence="1">
    <location>
        <begin position="8"/>
        <end position="18"/>
    </location>
</feature>